<sequence length="83" mass="9341">MLTSFTTEGRLSSYLTSRIWITEVAVRGEEAFRPAQRPVRSPNKAAVFRPTLTLSFIIYRGSVPRCAALRENNDAHCQLDNGQ</sequence>
<dbReference type="Proteomes" id="UP001057452">
    <property type="component" value="Chromosome 1"/>
</dbReference>
<reference evidence="1" key="1">
    <citation type="submission" date="2022-05" db="EMBL/GenBank/DDBJ databases">
        <title>Chromosome-level genome of Chaenocephalus aceratus.</title>
        <authorList>
            <person name="Park H."/>
        </authorList>
    </citation>
    <scope>NUCLEOTIDE SEQUENCE</scope>
    <source>
        <strain evidence="1">KU_202001</strain>
    </source>
</reference>
<proteinExistence type="predicted"/>
<comment type="caution">
    <text evidence="1">The sequence shown here is derived from an EMBL/GenBank/DDBJ whole genome shotgun (WGS) entry which is preliminary data.</text>
</comment>
<accession>A0ACB9Y2C0</accession>
<evidence type="ECO:0000313" key="1">
    <source>
        <dbReference type="EMBL" id="KAI4833471.1"/>
    </source>
</evidence>
<name>A0ACB9Y2C0_CHAAC</name>
<protein>
    <submittedName>
        <fullName evidence="1">Uncharacterized protein</fullName>
    </submittedName>
</protein>
<dbReference type="EMBL" id="CM043785">
    <property type="protein sequence ID" value="KAI4833471.1"/>
    <property type="molecule type" value="Genomic_DNA"/>
</dbReference>
<gene>
    <name evidence="1" type="ORF">KUCAC02_016369</name>
</gene>
<organism evidence="1 2">
    <name type="scientific">Chaenocephalus aceratus</name>
    <name type="common">Blackfin icefish</name>
    <name type="synonym">Chaenichthys aceratus</name>
    <dbReference type="NCBI Taxonomy" id="36190"/>
    <lineage>
        <taxon>Eukaryota</taxon>
        <taxon>Metazoa</taxon>
        <taxon>Chordata</taxon>
        <taxon>Craniata</taxon>
        <taxon>Vertebrata</taxon>
        <taxon>Euteleostomi</taxon>
        <taxon>Actinopterygii</taxon>
        <taxon>Neopterygii</taxon>
        <taxon>Teleostei</taxon>
        <taxon>Neoteleostei</taxon>
        <taxon>Acanthomorphata</taxon>
        <taxon>Eupercaria</taxon>
        <taxon>Perciformes</taxon>
        <taxon>Notothenioidei</taxon>
        <taxon>Channichthyidae</taxon>
        <taxon>Chaenocephalus</taxon>
    </lineage>
</organism>
<keyword evidence="2" id="KW-1185">Reference proteome</keyword>
<evidence type="ECO:0000313" key="2">
    <source>
        <dbReference type="Proteomes" id="UP001057452"/>
    </source>
</evidence>